<dbReference type="Proteomes" id="UP000036958">
    <property type="component" value="Unassembled WGS sequence"/>
</dbReference>
<comment type="caution">
    <text evidence="2">The sequence shown here is derived from an EMBL/GenBank/DDBJ whole genome shotgun (WGS) entry which is preliminary data.</text>
</comment>
<reference evidence="3" key="1">
    <citation type="submission" date="2015-07" db="EMBL/GenBank/DDBJ databases">
        <title>Genome sequencing of Sunxiuqinia dokdonensis strain SK.</title>
        <authorList>
            <person name="Ahn S."/>
            <person name="Kim B.-C."/>
        </authorList>
    </citation>
    <scope>NUCLEOTIDE SEQUENCE [LARGE SCALE GENOMIC DNA]</scope>
    <source>
        <strain evidence="3">SK</strain>
    </source>
</reference>
<dbReference type="Pfam" id="PF13380">
    <property type="entry name" value="CoA_binding_2"/>
    <property type="match status" value="1"/>
</dbReference>
<organism evidence="2 3">
    <name type="scientific">Sunxiuqinia dokdonensis</name>
    <dbReference type="NCBI Taxonomy" id="1409788"/>
    <lineage>
        <taxon>Bacteria</taxon>
        <taxon>Pseudomonadati</taxon>
        <taxon>Bacteroidota</taxon>
        <taxon>Bacteroidia</taxon>
        <taxon>Marinilabiliales</taxon>
        <taxon>Prolixibacteraceae</taxon>
        <taxon>Sunxiuqinia</taxon>
    </lineage>
</organism>
<dbReference type="STRING" id="1409788.NC99_41250"/>
<dbReference type="SUPFAM" id="SSF51735">
    <property type="entry name" value="NAD(P)-binding Rossmann-fold domains"/>
    <property type="match status" value="1"/>
</dbReference>
<evidence type="ECO:0000259" key="1">
    <source>
        <dbReference type="Pfam" id="PF13380"/>
    </source>
</evidence>
<dbReference type="InterPro" id="IPR036291">
    <property type="entry name" value="NAD(P)-bd_dom_sf"/>
</dbReference>
<dbReference type="AlphaFoldDB" id="A0A0L8V3V1"/>
<dbReference type="InterPro" id="IPR003781">
    <property type="entry name" value="CoA-bd"/>
</dbReference>
<evidence type="ECO:0000313" key="2">
    <source>
        <dbReference type="EMBL" id="KOH43038.1"/>
    </source>
</evidence>
<keyword evidence="3" id="KW-1185">Reference proteome</keyword>
<name>A0A0L8V3V1_9BACT</name>
<sequence>MSKKTLVIGASEKPERYSNKAIKALRNHGHSVVAIAPRAGQVDDVIFDTEKKDYGGIDTVTLYVGPQNQVDFYDYVESIKPRRVIFNPGTENKAFADRLKASGIEAEEACTLVLLSIGAY</sequence>
<dbReference type="EMBL" id="LGIA01000203">
    <property type="protein sequence ID" value="KOH43038.1"/>
    <property type="molecule type" value="Genomic_DNA"/>
</dbReference>
<proteinExistence type="predicted"/>
<protein>
    <submittedName>
        <fullName evidence="2">CoA-binding protein</fullName>
    </submittedName>
</protein>
<dbReference type="RefSeq" id="WP_053187638.1">
    <property type="nucleotide sequence ID" value="NZ_LGIA01000203.1"/>
</dbReference>
<gene>
    <name evidence="2" type="ORF">NC99_41250</name>
</gene>
<dbReference type="OrthoDB" id="708726at2"/>
<accession>A0A0L8V3V1</accession>
<dbReference type="Gene3D" id="3.40.50.720">
    <property type="entry name" value="NAD(P)-binding Rossmann-like Domain"/>
    <property type="match status" value="1"/>
</dbReference>
<dbReference type="PATRIC" id="fig|1409788.3.peg.4217"/>
<feature type="domain" description="CoA-binding" evidence="1">
    <location>
        <begin position="3"/>
        <end position="114"/>
    </location>
</feature>
<evidence type="ECO:0000313" key="3">
    <source>
        <dbReference type="Proteomes" id="UP000036958"/>
    </source>
</evidence>